<sequence>MQNQGQHPGVSQHWNQVPERPGQVSFGDRMNVGDKELSDLLDFSAMFSPPAPAATSAVKNGMTESGSLFAHGYKTTAVRNIDGWGMVDPLPPLLIVILVIPQYDDHNGQYNGTGAEHIEHFLGPSGAEGMWMLLLFPYLLL</sequence>
<proteinExistence type="predicted"/>
<dbReference type="OrthoDB" id="6140843at2759"/>
<dbReference type="Proteomes" id="UP000678393">
    <property type="component" value="Unassembled WGS sequence"/>
</dbReference>
<accession>A0A8S3YH09</accession>
<organism evidence="2 3">
    <name type="scientific">Candidula unifasciata</name>
    <dbReference type="NCBI Taxonomy" id="100452"/>
    <lineage>
        <taxon>Eukaryota</taxon>
        <taxon>Metazoa</taxon>
        <taxon>Spiralia</taxon>
        <taxon>Lophotrochozoa</taxon>
        <taxon>Mollusca</taxon>
        <taxon>Gastropoda</taxon>
        <taxon>Heterobranchia</taxon>
        <taxon>Euthyneura</taxon>
        <taxon>Panpulmonata</taxon>
        <taxon>Eupulmonata</taxon>
        <taxon>Stylommatophora</taxon>
        <taxon>Helicina</taxon>
        <taxon>Helicoidea</taxon>
        <taxon>Geomitridae</taxon>
        <taxon>Candidula</taxon>
    </lineage>
</organism>
<evidence type="ECO:0000313" key="2">
    <source>
        <dbReference type="EMBL" id="CAG5116357.1"/>
    </source>
</evidence>
<evidence type="ECO:0000256" key="1">
    <source>
        <dbReference type="SAM" id="MobiDB-lite"/>
    </source>
</evidence>
<protein>
    <submittedName>
        <fullName evidence="2">Uncharacterized protein</fullName>
    </submittedName>
</protein>
<comment type="caution">
    <text evidence="2">The sequence shown here is derived from an EMBL/GenBank/DDBJ whole genome shotgun (WGS) entry which is preliminary data.</text>
</comment>
<feature type="region of interest" description="Disordered" evidence="1">
    <location>
        <begin position="1"/>
        <end position="29"/>
    </location>
</feature>
<keyword evidence="3" id="KW-1185">Reference proteome</keyword>
<gene>
    <name evidence="2" type="ORF">CUNI_LOCUS1915</name>
</gene>
<evidence type="ECO:0000313" key="3">
    <source>
        <dbReference type="Proteomes" id="UP000678393"/>
    </source>
</evidence>
<dbReference type="EMBL" id="CAJHNH020000241">
    <property type="protein sequence ID" value="CAG5116357.1"/>
    <property type="molecule type" value="Genomic_DNA"/>
</dbReference>
<name>A0A8S3YH09_9EUPU</name>
<feature type="non-terminal residue" evidence="2">
    <location>
        <position position="1"/>
    </location>
</feature>
<dbReference type="AlphaFoldDB" id="A0A8S3YH09"/>
<reference evidence="2" key="1">
    <citation type="submission" date="2021-04" db="EMBL/GenBank/DDBJ databases">
        <authorList>
            <consortium name="Molecular Ecology Group"/>
        </authorList>
    </citation>
    <scope>NUCLEOTIDE SEQUENCE</scope>
</reference>